<dbReference type="FunFam" id="2.102.10.10:FF:000014">
    <property type="entry name" value="Oxidoreductase, FAD dependent"/>
    <property type="match status" value="1"/>
</dbReference>
<dbReference type="Pfam" id="PF01266">
    <property type="entry name" value="DAO"/>
    <property type="match status" value="1"/>
</dbReference>
<keyword evidence="5" id="KW-1015">Disulfide bond</keyword>
<evidence type="ECO:0000256" key="3">
    <source>
        <dbReference type="ARBA" id="ARBA00023004"/>
    </source>
</evidence>
<dbReference type="InterPro" id="IPR036188">
    <property type="entry name" value="FAD/NAD-bd_sf"/>
</dbReference>
<dbReference type="GO" id="GO:0051537">
    <property type="term" value="F:2 iron, 2 sulfur cluster binding"/>
    <property type="evidence" value="ECO:0007669"/>
    <property type="project" value="UniProtKB-KW"/>
</dbReference>
<name>A0A556MQ77_9FLAO</name>
<keyword evidence="8" id="KW-1185">Reference proteome</keyword>
<feature type="domain" description="Rieske" evidence="6">
    <location>
        <begin position="414"/>
        <end position="499"/>
    </location>
</feature>
<dbReference type="InterPro" id="IPR036922">
    <property type="entry name" value="Rieske_2Fe-2S_sf"/>
</dbReference>
<organism evidence="7 8">
    <name type="scientific">Fluviicola chungangensis</name>
    <dbReference type="NCBI Taxonomy" id="2597671"/>
    <lineage>
        <taxon>Bacteria</taxon>
        <taxon>Pseudomonadati</taxon>
        <taxon>Bacteroidota</taxon>
        <taxon>Flavobacteriia</taxon>
        <taxon>Flavobacteriales</taxon>
        <taxon>Crocinitomicaceae</taxon>
        <taxon>Fluviicola</taxon>
    </lineage>
</organism>
<dbReference type="PROSITE" id="PS51296">
    <property type="entry name" value="RIESKE"/>
    <property type="match status" value="1"/>
</dbReference>
<keyword evidence="4" id="KW-0411">Iron-sulfur</keyword>
<dbReference type="Gene3D" id="2.102.10.10">
    <property type="entry name" value="Rieske [2Fe-2S] iron-sulphur domain"/>
    <property type="match status" value="1"/>
</dbReference>
<dbReference type="InterPro" id="IPR017941">
    <property type="entry name" value="Rieske_2Fe-2S"/>
</dbReference>
<dbReference type="GO" id="GO:0016020">
    <property type="term" value="C:membrane"/>
    <property type="evidence" value="ECO:0007669"/>
    <property type="project" value="InterPro"/>
</dbReference>
<keyword evidence="2" id="KW-0479">Metal-binding</keyword>
<dbReference type="EMBL" id="VLPL01000006">
    <property type="protein sequence ID" value="TSJ42070.1"/>
    <property type="molecule type" value="Genomic_DNA"/>
</dbReference>
<dbReference type="InterPro" id="IPR038010">
    <property type="entry name" value="YhfW_C"/>
</dbReference>
<comment type="caution">
    <text evidence="7">The sequence shown here is derived from an EMBL/GenBank/DDBJ whole genome shotgun (WGS) entry which is preliminary data.</text>
</comment>
<protein>
    <submittedName>
        <fullName evidence="7">FAD-dependent oxidoreductase</fullName>
    </submittedName>
</protein>
<dbReference type="PANTHER" id="PTHR13847">
    <property type="entry name" value="SARCOSINE DEHYDROGENASE-RELATED"/>
    <property type="match status" value="1"/>
</dbReference>
<dbReference type="Pfam" id="PF00355">
    <property type="entry name" value="Rieske"/>
    <property type="match status" value="1"/>
</dbReference>
<dbReference type="CDD" id="cd03477">
    <property type="entry name" value="Rieske_YhfW_C"/>
    <property type="match status" value="1"/>
</dbReference>
<dbReference type="Gene3D" id="3.50.50.60">
    <property type="entry name" value="FAD/NAD(P)-binding domain"/>
    <property type="match status" value="1"/>
</dbReference>
<dbReference type="SUPFAM" id="SSF50022">
    <property type="entry name" value="ISP domain"/>
    <property type="match status" value="1"/>
</dbReference>
<dbReference type="SUPFAM" id="SSF51905">
    <property type="entry name" value="FAD/NAD(P)-binding domain"/>
    <property type="match status" value="1"/>
</dbReference>
<dbReference type="AlphaFoldDB" id="A0A556MQ77"/>
<evidence type="ECO:0000256" key="5">
    <source>
        <dbReference type="ARBA" id="ARBA00023157"/>
    </source>
</evidence>
<keyword evidence="3" id="KW-0408">Iron</keyword>
<proteinExistence type="predicted"/>
<dbReference type="GO" id="GO:0046872">
    <property type="term" value="F:metal ion binding"/>
    <property type="evidence" value="ECO:0007669"/>
    <property type="project" value="UniProtKB-KW"/>
</dbReference>
<reference evidence="7 8" key="1">
    <citation type="submission" date="2019-07" db="EMBL/GenBank/DDBJ databases">
        <authorList>
            <person name="Huq M.A."/>
        </authorList>
    </citation>
    <scope>NUCLEOTIDE SEQUENCE [LARGE SCALE GENOMIC DNA]</scope>
    <source>
        <strain evidence="7 8">MAH-3</strain>
    </source>
</reference>
<dbReference type="OrthoDB" id="9767869at2"/>
<dbReference type="Gene3D" id="3.30.9.10">
    <property type="entry name" value="D-Amino Acid Oxidase, subunit A, domain 2"/>
    <property type="match status" value="1"/>
</dbReference>
<keyword evidence="1" id="KW-0001">2Fe-2S</keyword>
<dbReference type="PRINTS" id="PR00162">
    <property type="entry name" value="RIESKE"/>
</dbReference>
<evidence type="ECO:0000256" key="2">
    <source>
        <dbReference type="ARBA" id="ARBA00022723"/>
    </source>
</evidence>
<dbReference type="GO" id="GO:0005737">
    <property type="term" value="C:cytoplasm"/>
    <property type="evidence" value="ECO:0007669"/>
    <property type="project" value="TreeGrafter"/>
</dbReference>
<dbReference type="InterPro" id="IPR005805">
    <property type="entry name" value="Rieske_Fe-S_prot_C"/>
</dbReference>
<evidence type="ECO:0000256" key="4">
    <source>
        <dbReference type="ARBA" id="ARBA00023014"/>
    </source>
</evidence>
<dbReference type="RefSeq" id="WP_144333701.1">
    <property type="nucleotide sequence ID" value="NZ_VLPL01000006.1"/>
</dbReference>
<accession>A0A556MQ77</accession>
<dbReference type="InterPro" id="IPR006076">
    <property type="entry name" value="FAD-dep_OxRdtase"/>
</dbReference>
<dbReference type="Proteomes" id="UP000316008">
    <property type="component" value="Unassembled WGS sequence"/>
</dbReference>
<gene>
    <name evidence="7" type="ORF">FO442_13365</name>
</gene>
<evidence type="ECO:0000256" key="1">
    <source>
        <dbReference type="ARBA" id="ARBA00022714"/>
    </source>
</evidence>
<evidence type="ECO:0000313" key="8">
    <source>
        <dbReference type="Proteomes" id="UP000316008"/>
    </source>
</evidence>
<evidence type="ECO:0000259" key="6">
    <source>
        <dbReference type="PROSITE" id="PS51296"/>
    </source>
</evidence>
<evidence type="ECO:0000313" key="7">
    <source>
        <dbReference type="EMBL" id="TSJ42070.1"/>
    </source>
</evidence>
<sequence>MDLEARSLWEDTAQVLMEFPVFEGVKDVDIAIIGGGITGLTAAMLLSQAGKNVLLLEAKTIGLGTTGNSTGNLYSVVDEHLSVLRNKWNADVMKAVVSSRAAAVSLIENTINRYAIDCDFHRQPFTLFAEHLTKEVETFIEDEYDALREAGLNPVILDDAGLPYQTKRALQIKDQAQFHPLRYVRQLASMISEKCEIYENSRVTELDEEKGILKTEKGQIKANHILMATHTPVGNYLIQTLLAPYREFGVAAPLNDPVFPGGIYWGLNDPKHSVRSFRNNGQNYVMAIGDRFKTGQHEDTEKYVSGLKSYLTERLPVSDLSYFWGGQQYRSADGLPYIGKHGERVYFMTGFAADGLTYGTLAAMIVSDQILGKSNSWEELYKVGRFTPVRSAKNFIVENIDVAVQYLKDVPWNVDPEFLSEIKPGEGKVISLDHEKVAVYKDPDWRLHIVSAVCTHMKCVVNWNQSEKTWDCPCHGSRFDVDGKVIEGPALQDLPVKKE</sequence>